<keyword evidence="5 6" id="KW-0067">ATP-binding</keyword>
<dbReference type="STRING" id="857967.G0R490"/>
<dbReference type="PANTHER" id="PTHR24351">
    <property type="entry name" value="RIBOSOMAL PROTEIN S6 KINASE"/>
    <property type="match status" value="1"/>
</dbReference>
<evidence type="ECO:0000256" key="7">
    <source>
        <dbReference type="SAM" id="MobiDB-lite"/>
    </source>
</evidence>
<evidence type="ECO:0000256" key="4">
    <source>
        <dbReference type="ARBA" id="ARBA00022777"/>
    </source>
</evidence>
<dbReference type="CDD" id="cd05123">
    <property type="entry name" value="STKc_AGC"/>
    <property type="match status" value="1"/>
</dbReference>
<feature type="domain" description="Protein kinase" evidence="8">
    <location>
        <begin position="126"/>
        <end position="383"/>
    </location>
</feature>
<dbReference type="SUPFAM" id="SSF56112">
    <property type="entry name" value="Protein kinase-like (PK-like)"/>
    <property type="match status" value="1"/>
</dbReference>
<evidence type="ECO:0000256" key="5">
    <source>
        <dbReference type="ARBA" id="ARBA00022840"/>
    </source>
</evidence>
<dbReference type="GeneID" id="14903772"/>
<dbReference type="AlphaFoldDB" id="G0R490"/>
<dbReference type="FunFam" id="1.10.510.10:FF:000008">
    <property type="entry name" value="Non-specific serine/threonine protein kinase"/>
    <property type="match status" value="1"/>
</dbReference>
<dbReference type="OrthoDB" id="317007at2759"/>
<dbReference type="InterPro" id="IPR000719">
    <property type="entry name" value="Prot_kinase_dom"/>
</dbReference>
<keyword evidence="1" id="KW-0723">Serine/threonine-protein kinase</keyword>
<dbReference type="SMART" id="SM00220">
    <property type="entry name" value="S_TKc"/>
    <property type="match status" value="1"/>
</dbReference>
<feature type="non-terminal residue" evidence="9">
    <location>
        <position position="1"/>
    </location>
</feature>
<keyword evidence="4 9" id="KW-0418">Kinase</keyword>
<evidence type="ECO:0000313" key="10">
    <source>
        <dbReference type="Proteomes" id="UP000008983"/>
    </source>
</evidence>
<dbReference type="EC" id="2.7.11.13" evidence="9"/>
<name>G0R490_ICHMU</name>
<evidence type="ECO:0000256" key="6">
    <source>
        <dbReference type="PROSITE-ProRule" id="PRU10141"/>
    </source>
</evidence>
<dbReference type="GO" id="GO:0005524">
    <property type="term" value="F:ATP binding"/>
    <property type="evidence" value="ECO:0007669"/>
    <property type="project" value="UniProtKB-UniRule"/>
</dbReference>
<dbReference type="GO" id="GO:0004697">
    <property type="term" value="F:diacylglycerol-dependent serine/threonine kinase activity"/>
    <property type="evidence" value="ECO:0007669"/>
    <property type="project" value="UniProtKB-EC"/>
</dbReference>
<feature type="compositionally biased region" description="Polar residues" evidence="7">
    <location>
        <begin position="34"/>
        <end position="45"/>
    </location>
</feature>
<dbReference type="EMBL" id="GL984330">
    <property type="protein sequence ID" value="EGR27701.1"/>
    <property type="molecule type" value="Genomic_DNA"/>
</dbReference>
<dbReference type="InterPro" id="IPR045270">
    <property type="entry name" value="STKc_AGC"/>
</dbReference>
<sequence length="458" mass="53038">TNKRMGNQTCCIQYFDKKDRNNFIQNQSSLLKPLTYSNTSQQKSSLMEKKNQSNESQMETAILQSLKKNNNIQEKDQSSHNQSSNKDEKSSMKQTNNQTKKNSITSNTSGITKELLITIKKPYDDYQKLANIGQGAYGQVLLVQRKKDKKLFAMKVVKKEKVSVNKKIIEATLLEKKILMRSNNPFIVKMQQSFQTETKLYIIMEYMLNGDLYSVLQKAKKFDQSTATFIFAEVVLGVQYLHEQQKSMYRDLKPENILIDESGHIKLSDFGMAKEFVNNYDKENTFLGTPQYLAPEVVLQQPYDKNIDLWTMGILLFELLAGKPPFGSGGMKTLYREIALNKPKFPEFFSLEAIDIIQKLLQSIPHKRLGCEGIDQLKQHKFFENINWEVIQQKKLESPIKQYLSYKKPEKIYREQTIMESVINTDGKNINCKKYMGLFPEFTYNPGSITIQNETNNK</sequence>
<evidence type="ECO:0000256" key="1">
    <source>
        <dbReference type="ARBA" id="ARBA00022527"/>
    </source>
</evidence>
<dbReference type="Gene3D" id="1.10.510.10">
    <property type="entry name" value="Transferase(Phosphotransferase) domain 1"/>
    <property type="match status" value="1"/>
</dbReference>
<feature type="region of interest" description="Disordered" evidence="7">
    <location>
        <begin position="34"/>
        <end position="58"/>
    </location>
</feature>
<evidence type="ECO:0000313" key="9">
    <source>
        <dbReference type="EMBL" id="EGR27701.1"/>
    </source>
</evidence>
<proteinExistence type="predicted"/>
<dbReference type="InterPro" id="IPR017441">
    <property type="entry name" value="Protein_kinase_ATP_BS"/>
</dbReference>
<keyword evidence="3 6" id="KW-0547">Nucleotide-binding</keyword>
<protein>
    <submittedName>
        <fullName evidence="9">Protein kinase domain protein</fullName>
        <ecNumber evidence="9">2.7.11.13</ecNumber>
    </submittedName>
</protein>
<dbReference type="Pfam" id="PF00069">
    <property type="entry name" value="Pkinase"/>
    <property type="match status" value="1"/>
</dbReference>
<dbReference type="RefSeq" id="XP_004025153.1">
    <property type="nucleotide sequence ID" value="XM_004025104.1"/>
</dbReference>
<keyword evidence="10" id="KW-1185">Reference proteome</keyword>
<reference evidence="9 10" key="1">
    <citation type="submission" date="2011-07" db="EMBL/GenBank/DDBJ databases">
        <authorList>
            <person name="Coyne R."/>
            <person name="Brami D."/>
            <person name="Johnson J."/>
            <person name="Hostetler J."/>
            <person name="Hannick L."/>
            <person name="Clark T."/>
            <person name="Cassidy-Hanley D."/>
            <person name="Inman J."/>
        </authorList>
    </citation>
    <scope>NUCLEOTIDE SEQUENCE [LARGE SCALE GENOMIC DNA]</scope>
    <source>
        <strain evidence="9 10">G5</strain>
    </source>
</reference>
<feature type="compositionally biased region" description="Polar residues" evidence="7">
    <location>
        <begin position="92"/>
        <end position="105"/>
    </location>
</feature>
<dbReference type="PROSITE" id="PS00107">
    <property type="entry name" value="PROTEIN_KINASE_ATP"/>
    <property type="match status" value="1"/>
</dbReference>
<dbReference type="Proteomes" id="UP000008983">
    <property type="component" value="Unassembled WGS sequence"/>
</dbReference>
<evidence type="ECO:0000256" key="2">
    <source>
        <dbReference type="ARBA" id="ARBA00022679"/>
    </source>
</evidence>
<dbReference type="InterPro" id="IPR011009">
    <property type="entry name" value="Kinase-like_dom_sf"/>
</dbReference>
<accession>G0R490</accession>
<organism evidence="9 10">
    <name type="scientific">Ichthyophthirius multifiliis</name>
    <name type="common">White spot disease agent</name>
    <name type="synonym">Ich</name>
    <dbReference type="NCBI Taxonomy" id="5932"/>
    <lineage>
        <taxon>Eukaryota</taxon>
        <taxon>Sar</taxon>
        <taxon>Alveolata</taxon>
        <taxon>Ciliophora</taxon>
        <taxon>Intramacronucleata</taxon>
        <taxon>Oligohymenophorea</taxon>
        <taxon>Hymenostomatida</taxon>
        <taxon>Ophryoglenina</taxon>
        <taxon>Ichthyophthirius</taxon>
    </lineage>
</organism>
<evidence type="ECO:0000256" key="3">
    <source>
        <dbReference type="ARBA" id="ARBA00022741"/>
    </source>
</evidence>
<dbReference type="eggNOG" id="KOG0598">
    <property type="taxonomic scope" value="Eukaryota"/>
</dbReference>
<keyword evidence="2 9" id="KW-0808">Transferase</keyword>
<dbReference type="PROSITE" id="PS50011">
    <property type="entry name" value="PROTEIN_KINASE_DOM"/>
    <property type="match status" value="1"/>
</dbReference>
<feature type="binding site" evidence="6">
    <location>
        <position position="159"/>
    </location>
    <ligand>
        <name>ATP</name>
        <dbReference type="ChEBI" id="CHEBI:30616"/>
    </ligand>
</feature>
<evidence type="ECO:0000259" key="8">
    <source>
        <dbReference type="PROSITE" id="PS50011"/>
    </source>
</evidence>
<feature type="region of interest" description="Disordered" evidence="7">
    <location>
        <begin position="70"/>
        <end position="105"/>
    </location>
</feature>
<dbReference type="Gene3D" id="3.30.200.20">
    <property type="entry name" value="Phosphorylase Kinase, domain 1"/>
    <property type="match status" value="1"/>
</dbReference>
<dbReference type="InParanoid" id="G0R490"/>
<dbReference type="OMA" id="QHRFFDG"/>
<gene>
    <name evidence="9" type="ORF">IMG5_190570</name>
</gene>